<keyword evidence="1" id="KW-1133">Transmembrane helix</keyword>
<gene>
    <name evidence="2" type="ORF">MNBD_GAMMA15-1477</name>
</gene>
<name>A0A3B0YTT6_9ZZZZ</name>
<organism evidence="2">
    <name type="scientific">hydrothermal vent metagenome</name>
    <dbReference type="NCBI Taxonomy" id="652676"/>
    <lineage>
        <taxon>unclassified sequences</taxon>
        <taxon>metagenomes</taxon>
        <taxon>ecological metagenomes</taxon>
    </lineage>
</organism>
<sequence length="114" mass="13182">MELKTPISESGILYRVLDNLIGRCGLLHCLVSKNMINNQDNKYDHYTKMAWLIYTLLTIAFIAVLVIFVAQDNEERFFYSLMPAAAAYVFRPMNKPFSKLIFKFTGISHPVEEK</sequence>
<keyword evidence="1" id="KW-0472">Membrane</keyword>
<dbReference type="AlphaFoldDB" id="A0A3B0YTT6"/>
<reference evidence="2" key="1">
    <citation type="submission" date="2018-06" db="EMBL/GenBank/DDBJ databases">
        <authorList>
            <person name="Zhirakovskaya E."/>
        </authorList>
    </citation>
    <scope>NUCLEOTIDE SEQUENCE</scope>
</reference>
<evidence type="ECO:0000256" key="1">
    <source>
        <dbReference type="SAM" id="Phobius"/>
    </source>
</evidence>
<protein>
    <submittedName>
        <fullName evidence="2">Uncharacterized protein</fullName>
    </submittedName>
</protein>
<accession>A0A3B0YTT6</accession>
<dbReference type="EMBL" id="UOFN01000080">
    <property type="protein sequence ID" value="VAW77709.1"/>
    <property type="molecule type" value="Genomic_DNA"/>
</dbReference>
<evidence type="ECO:0000313" key="2">
    <source>
        <dbReference type="EMBL" id="VAW77709.1"/>
    </source>
</evidence>
<proteinExistence type="predicted"/>
<feature type="transmembrane region" description="Helical" evidence="1">
    <location>
        <begin position="51"/>
        <end position="70"/>
    </location>
</feature>
<keyword evidence="1" id="KW-0812">Transmembrane</keyword>